<protein>
    <submittedName>
        <fullName evidence="1">Maturation protein</fullName>
    </submittedName>
</protein>
<dbReference type="EMBL" id="MZ099574">
    <property type="protein sequence ID" value="UWM10766.1"/>
    <property type="molecule type" value="Genomic_RNA"/>
</dbReference>
<dbReference type="Proteomes" id="UP001058825">
    <property type="component" value="Chromosome"/>
</dbReference>
<accession>A0ABY5UIG3</accession>
<evidence type="ECO:0000313" key="2">
    <source>
        <dbReference type="Proteomes" id="UP001058825"/>
    </source>
</evidence>
<evidence type="ECO:0000313" key="1">
    <source>
        <dbReference type="EMBL" id="UWM10766.1"/>
    </source>
</evidence>
<proteinExistence type="predicted"/>
<reference evidence="1" key="1">
    <citation type="submission" date="2021-05" db="EMBL/GenBank/DDBJ databases">
        <authorList>
            <person name="Li W."/>
            <person name="Tong Y."/>
            <person name="Mao P."/>
        </authorList>
    </citation>
    <scope>NUCLEOTIDE SEQUENCE</scope>
    <source>
        <strain evidence="1">Levi-AGM03</strain>
    </source>
</reference>
<name>A0ABY5UIG3_9VIRU</name>
<organism evidence="1 2">
    <name type="scientific">Leviviridae sp</name>
    <dbReference type="NCBI Taxonomy" id="2027243"/>
    <lineage>
        <taxon>Viruses</taxon>
        <taxon>Riboviria</taxon>
        <taxon>Orthornavirae</taxon>
        <taxon>Lenarviricota</taxon>
        <taxon>Leviviricetes</taxon>
        <taxon>Norzivirales</taxon>
        <taxon>Fiersviridae</taxon>
    </lineage>
</organism>
<keyword evidence="2" id="KW-1185">Reference proteome</keyword>
<sequence>MDTIVFYDAIPYGTGVSQNRQMTICFPLAPEATGVSSRFTSRGLSPNFGDGPYFSATAQGRPIGVYISPSVMDFDGFHLVRTSPTSAIRSEANGNWRKYEWIVSKNSNGDYDIRHTQQTYYASSGSTDWWEHTYQNVIATGWYPIRTVGWEEATFNYLQNEYQTFQAVTLLGIYLAPYATLWSSAYVDAVDKIPKISINAIEGVFDLIGFLRGLYATLIDPISALREFAHNARDWGNDWLSYRYVYTTTKLDISEIKSGMRAISEINNLVKEEYSVTGRANDGLISVGVTATFKLCDLIPSSYEELFRQYGLTPSAYDLWDIIPFSFIVDWFAQLGDILKTSENFPIHYAIVLRKFGSQP</sequence>